<keyword evidence="3" id="KW-1185">Reference proteome</keyword>
<dbReference type="OrthoDB" id="2084290at2"/>
<gene>
    <name evidence="2" type="ORF">D2E23_0391</name>
</gene>
<name>A0A430FIF0_9BIFI</name>
<comment type="caution">
    <text evidence="2">The sequence shown here is derived from an EMBL/GenBank/DDBJ whole genome shotgun (WGS) entry which is preliminary data.</text>
</comment>
<sequence length="116" mass="12979">MAVKRFDPRKANGYRRRKEQARWRASGAPCYICGHPIDYSIPSTEPMGFVIDETIPIARGGRVCHANSGPAHRWCNAIKGTRSLEWARNEVARRLRGGATTPPAKPTSLQFDASDW</sequence>
<feature type="compositionally biased region" description="Polar residues" evidence="1">
    <location>
        <begin position="107"/>
        <end position="116"/>
    </location>
</feature>
<evidence type="ECO:0000313" key="3">
    <source>
        <dbReference type="Proteomes" id="UP000288607"/>
    </source>
</evidence>
<accession>A0A430FIF0</accession>
<dbReference type="RefSeq" id="WP_126029309.1">
    <property type="nucleotide sequence ID" value="NZ_QXGJ01000001.1"/>
</dbReference>
<dbReference type="Gene3D" id="1.10.30.50">
    <property type="match status" value="1"/>
</dbReference>
<dbReference type="Proteomes" id="UP000288607">
    <property type="component" value="Unassembled WGS sequence"/>
</dbReference>
<dbReference type="AlphaFoldDB" id="A0A430FIF0"/>
<dbReference type="EMBL" id="QXGJ01000001">
    <property type="protein sequence ID" value="RSX52663.1"/>
    <property type="molecule type" value="Genomic_DNA"/>
</dbReference>
<evidence type="ECO:0000256" key="1">
    <source>
        <dbReference type="SAM" id="MobiDB-lite"/>
    </source>
</evidence>
<organism evidence="2 3">
    <name type="scientific">Bifidobacterium callimiconis</name>
    <dbReference type="NCBI Taxonomy" id="2306973"/>
    <lineage>
        <taxon>Bacteria</taxon>
        <taxon>Bacillati</taxon>
        <taxon>Actinomycetota</taxon>
        <taxon>Actinomycetes</taxon>
        <taxon>Bifidobacteriales</taxon>
        <taxon>Bifidobacteriaceae</taxon>
        <taxon>Bifidobacterium</taxon>
    </lineage>
</organism>
<reference evidence="2 3" key="1">
    <citation type="submission" date="2018-09" db="EMBL/GenBank/DDBJ databases">
        <title>Characterization of the phylogenetic diversity of five novel species belonging to the genus Bifidobacterium.</title>
        <authorList>
            <person name="Lugli G.A."/>
            <person name="Duranti S."/>
            <person name="Milani C."/>
        </authorList>
    </citation>
    <scope>NUCLEOTIDE SEQUENCE [LARGE SCALE GENOMIC DNA]</scope>
    <source>
        <strain evidence="2 3">2028B</strain>
    </source>
</reference>
<protein>
    <submittedName>
        <fullName evidence="2">HNH nuclease</fullName>
    </submittedName>
</protein>
<proteinExistence type="predicted"/>
<feature type="region of interest" description="Disordered" evidence="1">
    <location>
        <begin position="96"/>
        <end position="116"/>
    </location>
</feature>
<evidence type="ECO:0000313" key="2">
    <source>
        <dbReference type="EMBL" id="RSX52663.1"/>
    </source>
</evidence>